<keyword evidence="1" id="KW-0378">Hydrolase</keyword>
<comment type="caution">
    <text evidence="3">The sequence shown here is derived from an EMBL/GenBank/DDBJ whole genome shotgun (WGS) entry which is preliminary data.</text>
</comment>
<dbReference type="GO" id="GO:0005737">
    <property type="term" value="C:cytoplasm"/>
    <property type="evidence" value="ECO:0007669"/>
    <property type="project" value="TreeGrafter"/>
</dbReference>
<accession>A0A4R5DUC6</accession>
<organism evidence="3 4">
    <name type="scientific">Dyadobacter psychrotolerans</name>
    <dbReference type="NCBI Taxonomy" id="2541721"/>
    <lineage>
        <taxon>Bacteria</taxon>
        <taxon>Pseudomonadati</taxon>
        <taxon>Bacteroidota</taxon>
        <taxon>Cytophagia</taxon>
        <taxon>Cytophagales</taxon>
        <taxon>Spirosomataceae</taxon>
        <taxon>Dyadobacter</taxon>
    </lineage>
</organism>
<keyword evidence="4" id="KW-1185">Reference proteome</keyword>
<dbReference type="PANTHER" id="PTHR11086:SF18">
    <property type="entry name" value="DEOXYCYTIDYLATE DEAMINASE"/>
    <property type="match status" value="1"/>
</dbReference>
<dbReference type="Pfam" id="PF00383">
    <property type="entry name" value="dCMP_cyt_deam_1"/>
    <property type="match status" value="1"/>
</dbReference>
<dbReference type="GO" id="GO:0004132">
    <property type="term" value="F:dCMP deaminase activity"/>
    <property type="evidence" value="ECO:0007669"/>
    <property type="project" value="TreeGrafter"/>
</dbReference>
<dbReference type="InterPro" id="IPR016193">
    <property type="entry name" value="Cytidine_deaminase-like"/>
</dbReference>
<dbReference type="InterPro" id="IPR015517">
    <property type="entry name" value="dCMP_deaminase-rel"/>
</dbReference>
<evidence type="ECO:0000256" key="1">
    <source>
        <dbReference type="ARBA" id="ARBA00022801"/>
    </source>
</evidence>
<dbReference type="RefSeq" id="WP_131955602.1">
    <property type="nucleotide sequence ID" value="NZ_SMFL01000001.1"/>
</dbReference>
<evidence type="ECO:0000313" key="3">
    <source>
        <dbReference type="EMBL" id="TDE18059.1"/>
    </source>
</evidence>
<name>A0A4R5DUC6_9BACT</name>
<gene>
    <name evidence="3" type="ORF">E0F88_00455</name>
</gene>
<dbReference type="InterPro" id="IPR002125">
    <property type="entry name" value="CMP_dCMP_dom"/>
</dbReference>
<proteinExistence type="predicted"/>
<evidence type="ECO:0000259" key="2">
    <source>
        <dbReference type="PROSITE" id="PS51747"/>
    </source>
</evidence>
<protein>
    <recommendedName>
        <fullName evidence="2">CMP/dCMP-type deaminase domain-containing protein</fullName>
    </recommendedName>
</protein>
<dbReference type="PROSITE" id="PS51747">
    <property type="entry name" value="CYT_DCMP_DEAMINASES_2"/>
    <property type="match status" value="1"/>
</dbReference>
<dbReference type="Gene3D" id="3.40.50.300">
    <property type="entry name" value="P-loop containing nucleotide triphosphate hydrolases"/>
    <property type="match status" value="1"/>
</dbReference>
<reference evidence="3 4" key="1">
    <citation type="submission" date="2019-03" db="EMBL/GenBank/DDBJ databases">
        <title>Dyadobacter AR-3-6 sp. nov., isolated from arctic soil.</title>
        <authorList>
            <person name="Chaudhary D.K."/>
        </authorList>
    </citation>
    <scope>NUCLEOTIDE SEQUENCE [LARGE SCALE GENOMIC DNA]</scope>
    <source>
        <strain evidence="3 4">AR-3-6</strain>
    </source>
</reference>
<dbReference type="Proteomes" id="UP000294850">
    <property type="component" value="Unassembled WGS sequence"/>
</dbReference>
<dbReference type="EMBL" id="SMFL01000001">
    <property type="protein sequence ID" value="TDE18059.1"/>
    <property type="molecule type" value="Genomic_DNA"/>
</dbReference>
<sequence length="613" mass="70696">MTGLDSLYSLRSRFIVIGLTGRLGSGCTTVAKLLTMKRFEDCNFPEPVLGTSPTNEDRKYRIAFDFLRQNWKPYTLIRASDVITAFLLREDIRDFQAFLEIKYPTNSKQIIDLIEKIKHEFCSLSEDVKSMFKKIPAAGELVTLDDEIADQLFFRSGKIEQFSQRLKEEFQTLTITNESSPYQWFGDNLRKTGNPLQDQSFEAANCYIIAQIIRQLIKINRNQSNKEARIVVDSIRNSMESRFFKERYSAFYQFAVNTEETCRLARLNKHYNTSELKALDQEYTKDLATEERFYKQDIQTCIQVSDIYLHNPDEPKSEGDKRKTIKKDILRYLALILQPGIITPTPSERCMQIAYTAKYNSGCISRQVGAVVTDSSFSLKSIGWNNTAEGQTPCLLRSVDHLVSNSDPEAYSEYEKGEDYKRLIQKTHSYTDTEKDALKGRNISFCFKDGQNCIDNNKNQVHTRSLHAEENAMLQIAKYGGEGLKNGFLFTTASPCELCSKKAYQLGISRIFFIDPYPGISDKQILRSGEPKRQPQTQLFVGAVGRAYHHLFEPFMAYKDELKTLLKFNYKKSYSESLSETEKAKYVSDLEKQKRFIEEELFKFGPKPDTYKL</sequence>
<evidence type="ECO:0000313" key="4">
    <source>
        <dbReference type="Proteomes" id="UP000294850"/>
    </source>
</evidence>
<feature type="domain" description="CMP/dCMP-type deaminase" evidence="2">
    <location>
        <begin position="345"/>
        <end position="533"/>
    </location>
</feature>
<dbReference type="Gene3D" id="3.40.140.10">
    <property type="entry name" value="Cytidine Deaminase, domain 2"/>
    <property type="match status" value="1"/>
</dbReference>
<dbReference type="AlphaFoldDB" id="A0A4R5DUC6"/>
<dbReference type="SUPFAM" id="SSF53927">
    <property type="entry name" value="Cytidine deaminase-like"/>
    <property type="match status" value="1"/>
</dbReference>
<dbReference type="OrthoDB" id="9788517at2"/>
<dbReference type="InterPro" id="IPR027417">
    <property type="entry name" value="P-loop_NTPase"/>
</dbReference>
<dbReference type="PANTHER" id="PTHR11086">
    <property type="entry name" value="DEOXYCYTIDYLATE DEAMINASE-RELATED"/>
    <property type="match status" value="1"/>
</dbReference>